<evidence type="ECO:0000313" key="6">
    <source>
        <dbReference type="EMBL" id="RVU41565.1"/>
    </source>
</evidence>
<evidence type="ECO:0000256" key="1">
    <source>
        <dbReference type="ARBA" id="ARBA00022448"/>
    </source>
</evidence>
<keyword evidence="1" id="KW-0813">Transport</keyword>
<dbReference type="Pfam" id="PF01152">
    <property type="entry name" value="Bac_globin"/>
    <property type="match status" value="1"/>
</dbReference>
<dbReference type="Gene3D" id="1.10.490.10">
    <property type="entry name" value="Globins"/>
    <property type="match status" value="1"/>
</dbReference>
<gene>
    <name evidence="6" type="ORF">EA187_18070</name>
</gene>
<evidence type="ECO:0000313" key="7">
    <source>
        <dbReference type="Proteomes" id="UP000282926"/>
    </source>
</evidence>
<dbReference type="RefSeq" id="WP_127781165.1">
    <property type="nucleotide sequence ID" value="NZ_SADD01000015.1"/>
</dbReference>
<dbReference type="InterPro" id="IPR001486">
    <property type="entry name" value="Hemoglobin_trunc"/>
</dbReference>
<comment type="similarity">
    <text evidence="5">Belongs to the truncated hemoglobin family. Group II subfamily.</text>
</comment>
<keyword evidence="2" id="KW-0349">Heme</keyword>
<keyword evidence="3" id="KW-0479">Metal-binding</keyword>
<dbReference type="SUPFAM" id="SSF46458">
    <property type="entry name" value="Globin-like"/>
    <property type="match status" value="1"/>
</dbReference>
<evidence type="ECO:0000256" key="4">
    <source>
        <dbReference type="ARBA" id="ARBA00023004"/>
    </source>
</evidence>
<dbReference type="PANTHER" id="PTHR47366:SF1">
    <property type="entry name" value="TWO-ON-TWO HEMOGLOBIN-3"/>
    <property type="match status" value="1"/>
</dbReference>
<dbReference type="InterPro" id="IPR044203">
    <property type="entry name" value="GlbO/GLB3-like"/>
</dbReference>
<reference evidence="6 7" key="1">
    <citation type="submission" date="2019-01" db="EMBL/GenBank/DDBJ databases">
        <title>Lujinxingia litoralis gen. nov., sp. nov. and Lujinxingia sediminis gen. nov., sp. nov., new members in the order Bradymonadales, isolated from coastal sediment.</title>
        <authorList>
            <person name="Li C.-M."/>
        </authorList>
    </citation>
    <scope>NUCLEOTIDE SEQUENCE [LARGE SCALE GENOMIC DNA]</scope>
    <source>
        <strain evidence="6 7">SEH01</strain>
    </source>
</reference>
<dbReference type="EMBL" id="SADD01000015">
    <property type="protein sequence ID" value="RVU41565.1"/>
    <property type="molecule type" value="Genomic_DNA"/>
</dbReference>
<keyword evidence="7" id="KW-1185">Reference proteome</keyword>
<proteinExistence type="inferred from homology"/>
<evidence type="ECO:0000256" key="2">
    <source>
        <dbReference type="ARBA" id="ARBA00022617"/>
    </source>
</evidence>
<dbReference type="InterPro" id="IPR009050">
    <property type="entry name" value="Globin-like_sf"/>
</dbReference>
<sequence>MHELETDSSHDAPFDRLGGEEGVVRLVDRFYELMDTLPEAATIRAMHARNLKVSRFRLTRFLISWLGGPPIYQEIRGHEHPRLDPYHHPFRIDEDARDAWMLCMRQALVEHVDDVTLREHLADALDGIADHLRNVP</sequence>
<dbReference type="CDD" id="cd14773">
    <property type="entry name" value="TrHb2_PhHbO-like_O"/>
    <property type="match status" value="1"/>
</dbReference>
<dbReference type="InterPro" id="IPR012292">
    <property type="entry name" value="Globin/Proto"/>
</dbReference>
<dbReference type="Proteomes" id="UP000282926">
    <property type="component" value="Unassembled WGS sequence"/>
</dbReference>
<evidence type="ECO:0000256" key="5">
    <source>
        <dbReference type="ARBA" id="ARBA00034496"/>
    </source>
</evidence>
<name>A0ABY0CNM5_9DELT</name>
<comment type="caution">
    <text evidence="6">The sequence shown here is derived from an EMBL/GenBank/DDBJ whole genome shotgun (WGS) entry which is preliminary data.</text>
</comment>
<protein>
    <submittedName>
        <fullName evidence="6">Globin</fullName>
    </submittedName>
</protein>
<evidence type="ECO:0000256" key="3">
    <source>
        <dbReference type="ARBA" id="ARBA00022723"/>
    </source>
</evidence>
<keyword evidence="4" id="KW-0408">Iron</keyword>
<dbReference type="PANTHER" id="PTHR47366">
    <property type="entry name" value="TWO-ON-TWO HEMOGLOBIN-3"/>
    <property type="match status" value="1"/>
</dbReference>
<accession>A0ABY0CNM5</accession>
<organism evidence="6 7">
    <name type="scientific">Lujinxingia sediminis</name>
    <dbReference type="NCBI Taxonomy" id="2480984"/>
    <lineage>
        <taxon>Bacteria</taxon>
        <taxon>Deltaproteobacteria</taxon>
        <taxon>Bradymonadales</taxon>
        <taxon>Lujinxingiaceae</taxon>
        <taxon>Lujinxingia</taxon>
    </lineage>
</organism>